<comment type="function">
    <text evidence="10">Component of the cytochrome c oxidase, the last enzyme in the mitochondrial electron transport chain which drives oxidative phosphorylation.</text>
</comment>
<evidence type="ECO:0000256" key="9">
    <source>
        <dbReference type="ARBA" id="ARBA00023136"/>
    </source>
</evidence>
<dbReference type="EMBL" id="JASPKY010000051">
    <property type="protein sequence ID" value="KAK9745123.1"/>
    <property type="molecule type" value="Genomic_DNA"/>
</dbReference>
<keyword evidence="12" id="KW-1185">Reference proteome</keyword>
<feature type="transmembrane region" description="Helical" evidence="10">
    <location>
        <begin position="120"/>
        <end position="142"/>
    </location>
</feature>
<evidence type="ECO:0000313" key="11">
    <source>
        <dbReference type="EMBL" id="KAK9745123.1"/>
    </source>
</evidence>
<keyword evidence="3 10" id="KW-0812">Transmembrane</keyword>
<organism evidence="11 12">
    <name type="scientific">Popillia japonica</name>
    <name type="common">Japanese beetle</name>
    <dbReference type="NCBI Taxonomy" id="7064"/>
    <lineage>
        <taxon>Eukaryota</taxon>
        <taxon>Metazoa</taxon>
        <taxon>Ecdysozoa</taxon>
        <taxon>Arthropoda</taxon>
        <taxon>Hexapoda</taxon>
        <taxon>Insecta</taxon>
        <taxon>Pterygota</taxon>
        <taxon>Neoptera</taxon>
        <taxon>Endopterygota</taxon>
        <taxon>Coleoptera</taxon>
        <taxon>Polyphaga</taxon>
        <taxon>Scarabaeiformia</taxon>
        <taxon>Scarabaeidae</taxon>
        <taxon>Rutelinae</taxon>
        <taxon>Popillia</taxon>
    </lineage>
</organism>
<comment type="subcellular location">
    <subcellularLocation>
        <location evidence="1 10">Mitochondrion inner membrane</location>
        <topology evidence="1 10">Single-pass membrane protein</topology>
    </subcellularLocation>
</comment>
<evidence type="ECO:0000256" key="5">
    <source>
        <dbReference type="ARBA" id="ARBA00022946"/>
    </source>
</evidence>
<dbReference type="PANTHER" id="PTHR10707:SF10">
    <property type="entry name" value="CYTOCHROME C OXIDASE SUBUNIT 4"/>
    <property type="match status" value="1"/>
</dbReference>
<evidence type="ECO:0000256" key="10">
    <source>
        <dbReference type="RuleBase" id="RU367145"/>
    </source>
</evidence>
<evidence type="ECO:0000313" key="12">
    <source>
        <dbReference type="Proteomes" id="UP001458880"/>
    </source>
</evidence>
<keyword evidence="4 10" id="KW-0999">Mitochondrion inner membrane</keyword>
<dbReference type="SUPFAM" id="SSF81406">
    <property type="entry name" value="Mitochondrial cytochrome c oxidase subunit IV"/>
    <property type="match status" value="1"/>
</dbReference>
<dbReference type="PANTHER" id="PTHR10707">
    <property type="entry name" value="CYTOCHROME C OXIDASE SUBUNIT IV"/>
    <property type="match status" value="1"/>
</dbReference>
<sequence length="186" mass="21375">MLMELTKMAGRLLALSARAVHARAIPVGACGVHDEVRTVIGNREIVGYGYNGQANYADRAEFPLPAIRWKEPTPDIAALREKEKGDWRKLSLEEKKALYRASFRQTFSEFKAPTGEWKSILGYTLFFTSLGLWLFIGMKLFVYNPVPESFGEENQRAQLRRILDLRVNPVFGLSSKWDYEKNDWKK</sequence>
<evidence type="ECO:0000256" key="3">
    <source>
        <dbReference type="ARBA" id="ARBA00022692"/>
    </source>
</evidence>
<keyword evidence="8 10" id="KW-0496">Mitochondrion</keyword>
<evidence type="ECO:0000256" key="6">
    <source>
        <dbReference type="ARBA" id="ARBA00022989"/>
    </source>
</evidence>
<proteinExistence type="inferred from homology"/>
<evidence type="ECO:0000256" key="1">
    <source>
        <dbReference type="ARBA" id="ARBA00004434"/>
    </source>
</evidence>
<dbReference type="GO" id="GO:0005743">
    <property type="term" value="C:mitochondrial inner membrane"/>
    <property type="evidence" value="ECO:0007669"/>
    <property type="project" value="UniProtKB-SubCell"/>
</dbReference>
<keyword evidence="5" id="KW-0809">Transit peptide</keyword>
<reference evidence="11 12" key="1">
    <citation type="journal article" date="2024" name="BMC Genomics">
        <title>De novo assembly and annotation of Popillia japonica's genome with initial clues to its potential as an invasive pest.</title>
        <authorList>
            <person name="Cucini C."/>
            <person name="Boschi S."/>
            <person name="Funari R."/>
            <person name="Cardaioli E."/>
            <person name="Iannotti N."/>
            <person name="Marturano G."/>
            <person name="Paoli F."/>
            <person name="Bruttini M."/>
            <person name="Carapelli A."/>
            <person name="Frati F."/>
            <person name="Nardi F."/>
        </authorList>
    </citation>
    <scope>NUCLEOTIDE SEQUENCE [LARGE SCALE GENOMIC DNA]</scope>
    <source>
        <strain evidence="11">DMR45628</strain>
    </source>
</reference>
<dbReference type="GO" id="GO:0045277">
    <property type="term" value="C:respiratory chain complex IV"/>
    <property type="evidence" value="ECO:0007669"/>
    <property type="project" value="InterPro"/>
</dbReference>
<dbReference type="FunFam" id="1.10.442.10:FF:000001">
    <property type="entry name" value="Cytochrome c oxidase subunit 4 isoform 1"/>
    <property type="match status" value="1"/>
</dbReference>
<comment type="subunit">
    <text evidence="10">Component of the cytochrome c oxidase (complex IV, CIV), a multisubunit enzyme composed of 14 subunits.</text>
</comment>
<comment type="caution">
    <text evidence="11">The sequence shown here is derived from an EMBL/GenBank/DDBJ whole genome shotgun (WGS) entry which is preliminary data.</text>
</comment>
<protein>
    <recommendedName>
        <fullName evidence="10">Cytochrome c oxidase subunit 4</fullName>
    </recommendedName>
</protein>
<comment type="pathway">
    <text evidence="10">Energy metabolism; oxidative phosphorylation.</text>
</comment>
<dbReference type="InterPro" id="IPR004203">
    <property type="entry name" value="Cyt_c_oxidase_su4_fam"/>
</dbReference>
<evidence type="ECO:0000256" key="2">
    <source>
        <dbReference type="ARBA" id="ARBA00008135"/>
    </source>
</evidence>
<dbReference type="AlphaFoldDB" id="A0AAW1ME97"/>
<dbReference type="Gene3D" id="1.10.442.10">
    <property type="entry name" value="Cytochrome c oxidase subunit IV"/>
    <property type="match status" value="1"/>
</dbReference>
<comment type="similarity">
    <text evidence="2 10">Belongs to the cytochrome c oxidase IV family.</text>
</comment>
<dbReference type="CDD" id="cd00922">
    <property type="entry name" value="Cyt_c_Oxidase_IV"/>
    <property type="match status" value="1"/>
</dbReference>
<evidence type="ECO:0000256" key="7">
    <source>
        <dbReference type="ARBA" id="ARBA00023002"/>
    </source>
</evidence>
<dbReference type="PRINTS" id="PR01873">
    <property type="entry name" value="CYTCOXIDASE4"/>
</dbReference>
<keyword evidence="9 10" id="KW-0472">Membrane</keyword>
<gene>
    <name evidence="11" type="ORF">QE152_g7142</name>
</gene>
<evidence type="ECO:0000256" key="4">
    <source>
        <dbReference type="ARBA" id="ARBA00022792"/>
    </source>
</evidence>
<dbReference type="InterPro" id="IPR013288">
    <property type="entry name" value="Cyt_c_oxidase_su4"/>
</dbReference>
<evidence type="ECO:0000256" key="8">
    <source>
        <dbReference type="ARBA" id="ARBA00023128"/>
    </source>
</evidence>
<keyword evidence="7" id="KW-0560">Oxidoreductase</keyword>
<dbReference type="Proteomes" id="UP001458880">
    <property type="component" value="Unassembled WGS sequence"/>
</dbReference>
<name>A0AAW1ME97_POPJA</name>
<keyword evidence="6 10" id="KW-1133">Transmembrane helix</keyword>
<dbReference type="GO" id="GO:0006123">
    <property type="term" value="P:mitochondrial electron transport, cytochrome c to oxygen"/>
    <property type="evidence" value="ECO:0007669"/>
    <property type="project" value="InterPro"/>
</dbReference>
<dbReference type="GO" id="GO:0016491">
    <property type="term" value="F:oxidoreductase activity"/>
    <property type="evidence" value="ECO:0007669"/>
    <property type="project" value="UniProtKB-KW"/>
</dbReference>
<dbReference type="InterPro" id="IPR036639">
    <property type="entry name" value="Cyt_c_oxidase_su4_sf"/>
</dbReference>
<dbReference type="Pfam" id="PF02936">
    <property type="entry name" value="COX4"/>
    <property type="match status" value="1"/>
</dbReference>
<accession>A0AAW1ME97</accession>